<keyword evidence="2" id="KW-1185">Reference proteome</keyword>
<sequence>MLGDGAAFYQSQAATGVLLGLGPCSATTAGVAAEIAPKATSRPAVMLAILLNMSFPFWV</sequence>
<comment type="caution">
    <text evidence="1">The sequence shown here is derived from an EMBL/GenBank/DDBJ whole genome shotgun (WGS) entry which is preliminary data.</text>
</comment>
<reference evidence="1 2" key="1">
    <citation type="journal article" date="2023" name="Int. J. Syst. Evol. Microbiol.">
        <title>Arthrobacter mangrovi sp. nov., an actinobacterium isolated from the rhizosphere of a mangrove.</title>
        <authorList>
            <person name="Hamada M."/>
            <person name="Saitou S."/>
            <person name="Enomoto N."/>
            <person name="Nanri K."/>
            <person name="Hidaka K."/>
            <person name="Miura T."/>
            <person name="Tamura T."/>
        </authorList>
    </citation>
    <scope>NUCLEOTIDE SEQUENCE [LARGE SCALE GENOMIC DNA]</scope>
    <source>
        <strain evidence="1 2">NBRC 112813</strain>
    </source>
</reference>
<dbReference type="Proteomes" id="UP001209654">
    <property type="component" value="Unassembled WGS sequence"/>
</dbReference>
<evidence type="ECO:0000313" key="2">
    <source>
        <dbReference type="Proteomes" id="UP001209654"/>
    </source>
</evidence>
<evidence type="ECO:0008006" key="3">
    <source>
        <dbReference type="Google" id="ProtNLM"/>
    </source>
</evidence>
<organism evidence="1 2">
    <name type="scientific">Arthrobacter mangrovi</name>
    <dbReference type="NCBI Taxonomy" id="2966350"/>
    <lineage>
        <taxon>Bacteria</taxon>
        <taxon>Bacillati</taxon>
        <taxon>Actinomycetota</taxon>
        <taxon>Actinomycetes</taxon>
        <taxon>Micrococcales</taxon>
        <taxon>Micrococcaceae</taxon>
        <taxon>Arthrobacter</taxon>
    </lineage>
</organism>
<protein>
    <recommendedName>
        <fullName evidence="3">Transporter</fullName>
    </recommendedName>
</protein>
<dbReference type="EMBL" id="BRVS01000004">
    <property type="protein sequence ID" value="GLB66381.1"/>
    <property type="molecule type" value="Genomic_DNA"/>
</dbReference>
<name>A0ABQ5MQW9_9MICC</name>
<proteinExistence type="predicted"/>
<evidence type="ECO:0000313" key="1">
    <source>
        <dbReference type="EMBL" id="GLB66381.1"/>
    </source>
</evidence>
<gene>
    <name evidence="1" type="ORF">AHIS1636_08200</name>
</gene>
<accession>A0ABQ5MQW9</accession>